<evidence type="ECO:0000256" key="16">
    <source>
        <dbReference type="HAMAP-Rule" id="MF_01018"/>
    </source>
</evidence>
<dbReference type="UniPathway" id="UPA00031">
    <property type="reaction ID" value="UER00006"/>
</dbReference>
<dbReference type="Gene3D" id="3.40.190.10">
    <property type="entry name" value="Periplasmic binding protein-like II"/>
    <property type="match status" value="2"/>
</dbReference>
<evidence type="ECO:0000256" key="9">
    <source>
        <dbReference type="ARBA" id="ARBA00022605"/>
    </source>
</evidence>
<protein>
    <recommendedName>
        <fullName evidence="7 16">ATP phosphoribosyltransferase</fullName>
        <shortName evidence="16">ATP-PRT</shortName>
        <shortName evidence="16">ATP-PRTase</shortName>
        <ecNumber evidence="6 16">2.4.2.17</ecNumber>
    </recommendedName>
</protein>
<dbReference type="GO" id="GO:0000105">
    <property type="term" value="P:L-histidine biosynthetic process"/>
    <property type="evidence" value="ECO:0007669"/>
    <property type="project" value="UniProtKB-UniRule"/>
</dbReference>
<comment type="pathway">
    <text evidence="3 16">Amino-acid biosynthesis; L-histidine biosynthesis; L-histidine from 5-phospho-alpha-D-ribose 1-diphosphate: step 1/9.</text>
</comment>
<dbReference type="GO" id="GO:0005524">
    <property type="term" value="F:ATP binding"/>
    <property type="evidence" value="ECO:0007669"/>
    <property type="project" value="UniProtKB-KW"/>
</dbReference>
<comment type="subcellular location">
    <subcellularLocation>
        <location evidence="2 16">Cytoplasm</location>
    </subcellularLocation>
</comment>
<evidence type="ECO:0000256" key="3">
    <source>
        <dbReference type="ARBA" id="ARBA00004667"/>
    </source>
</evidence>
<organism evidence="18 19">
    <name type="scientific">Hydrogenothermus marinus</name>
    <dbReference type="NCBI Taxonomy" id="133270"/>
    <lineage>
        <taxon>Bacteria</taxon>
        <taxon>Pseudomonadati</taxon>
        <taxon>Aquificota</taxon>
        <taxon>Aquificia</taxon>
        <taxon>Aquificales</taxon>
        <taxon>Hydrogenothermaceae</taxon>
        <taxon>Hydrogenothermus</taxon>
    </lineage>
</organism>
<dbReference type="CDD" id="cd13595">
    <property type="entry name" value="PBP2_HisGs"/>
    <property type="match status" value="1"/>
</dbReference>
<dbReference type="OrthoDB" id="9801867at2"/>
<evidence type="ECO:0000256" key="10">
    <source>
        <dbReference type="ARBA" id="ARBA00022676"/>
    </source>
</evidence>
<dbReference type="InterPro" id="IPR024893">
    <property type="entry name" value="ATP_PRibTrfase_HisG_short"/>
</dbReference>
<evidence type="ECO:0000313" key="19">
    <source>
        <dbReference type="Proteomes" id="UP000280842"/>
    </source>
</evidence>
<dbReference type="InterPro" id="IPR013820">
    <property type="entry name" value="ATP_PRibTrfase_cat"/>
</dbReference>
<dbReference type="PANTHER" id="PTHR21403:SF8">
    <property type="entry name" value="ATP PHOSPHORIBOSYLTRANSFERASE"/>
    <property type="match status" value="1"/>
</dbReference>
<comment type="catalytic activity">
    <reaction evidence="1 16">
        <text>1-(5-phospho-beta-D-ribosyl)-ATP + diphosphate = 5-phospho-alpha-D-ribose 1-diphosphate + ATP</text>
        <dbReference type="Rhea" id="RHEA:18473"/>
        <dbReference type="ChEBI" id="CHEBI:30616"/>
        <dbReference type="ChEBI" id="CHEBI:33019"/>
        <dbReference type="ChEBI" id="CHEBI:58017"/>
        <dbReference type="ChEBI" id="CHEBI:73183"/>
        <dbReference type="EC" id="2.4.2.17"/>
    </reaction>
</comment>
<comment type="domain">
    <text evidence="16">Lacks the C-terminal regulatory region which is replaced by HisZ.</text>
</comment>
<comment type="caution">
    <text evidence="18">The sequence shown here is derived from an EMBL/GenBank/DDBJ whole genome shotgun (WGS) entry which is preliminary data.</text>
</comment>
<dbReference type="Proteomes" id="UP000280842">
    <property type="component" value="Unassembled WGS sequence"/>
</dbReference>
<keyword evidence="12 16" id="KW-0547">Nucleotide-binding</keyword>
<sequence length="208" mass="23208">MERIIIAVPKGRLFGQTIEILKKADILKEEVKPESRKLTVESEDFIFLLVRAKDVPTYVEYGVADIGVAGDDVLLEKNPDVYIPTDLKIGACRIVVAGLPESKEKYSHNLTEIKVATKYPKIAENFFKEKGINASIIELYGSVELAPILGLTDYIVDIVETGTTLRENGLVVIDDIRPSSAKLIINRASYKTNNEKISEFINKLEKVL</sequence>
<keyword evidence="10 16" id="KW-0328">Glycosyltransferase</keyword>
<keyword evidence="9 16" id="KW-0028">Amino-acid biosynthesis</keyword>
<name>A0A3M0BFD4_9AQUI</name>
<comment type="function">
    <text evidence="15 16">Catalyzes the condensation of ATP and 5-phosphoribose 1-diphosphate to form N'-(5'-phosphoribosyl)-ATP (PR-ATP). Has a crucial role in the pathway because the rate of histidine biosynthesis seems to be controlled primarily by regulation of HisG enzymatic activity.</text>
</comment>
<evidence type="ECO:0000259" key="17">
    <source>
        <dbReference type="Pfam" id="PF01634"/>
    </source>
</evidence>
<evidence type="ECO:0000256" key="4">
    <source>
        <dbReference type="ARBA" id="ARBA00009489"/>
    </source>
</evidence>
<evidence type="ECO:0000256" key="13">
    <source>
        <dbReference type="ARBA" id="ARBA00022840"/>
    </source>
</evidence>
<dbReference type="NCBIfam" id="TIGR00070">
    <property type="entry name" value="hisG"/>
    <property type="match status" value="1"/>
</dbReference>
<keyword evidence="11 16" id="KW-0808">Transferase</keyword>
<comment type="similarity">
    <text evidence="4 16">Belongs to the ATP phosphoribosyltransferase family. Short subfamily.</text>
</comment>
<keyword evidence="19" id="KW-1185">Reference proteome</keyword>
<evidence type="ECO:0000256" key="14">
    <source>
        <dbReference type="ARBA" id="ARBA00023102"/>
    </source>
</evidence>
<dbReference type="SUPFAM" id="SSF53850">
    <property type="entry name" value="Periplasmic binding protein-like II"/>
    <property type="match status" value="1"/>
</dbReference>
<dbReference type="RefSeq" id="WP_121923256.1">
    <property type="nucleotide sequence ID" value="NZ_REFO01000012.1"/>
</dbReference>
<dbReference type="GO" id="GO:0003879">
    <property type="term" value="F:ATP phosphoribosyltransferase activity"/>
    <property type="evidence" value="ECO:0007669"/>
    <property type="project" value="UniProtKB-UniRule"/>
</dbReference>
<dbReference type="Pfam" id="PF01634">
    <property type="entry name" value="HisG"/>
    <property type="match status" value="1"/>
</dbReference>
<dbReference type="EMBL" id="REFO01000012">
    <property type="protein sequence ID" value="RMA96123.1"/>
    <property type="molecule type" value="Genomic_DNA"/>
</dbReference>
<keyword evidence="14 16" id="KW-0368">Histidine biosynthesis</keyword>
<comment type="subunit">
    <text evidence="5 16">Heteromultimer composed of HisG and HisZ subunits.</text>
</comment>
<feature type="domain" description="ATP phosphoribosyltransferase catalytic" evidence="17">
    <location>
        <begin position="51"/>
        <end position="205"/>
    </location>
</feature>
<gene>
    <name evidence="16" type="primary">hisG</name>
    <name evidence="18" type="ORF">CLV39_1135</name>
</gene>
<dbReference type="InterPro" id="IPR001348">
    <property type="entry name" value="ATP_PRibTrfase_HisG"/>
</dbReference>
<accession>A0A3M0BFD4</accession>
<keyword evidence="8 16" id="KW-0963">Cytoplasm</keyword>
<evidence type="ECO:0000256" key="1">
    <source>
        <dbReference type="ARBA" id="ARBA00000915"/>
    </source>
</evidence>
<dbReference type="PANTHER" id="PTHR21403">
    <property type="entry name" value="ATP PHOSPHORIBOSYLTRANSFERASE ATP-PRTASE"/>
    <property type="match status" value="1"/>
</dbReference>
<evidence type="ECO:0000256" key="15">
    <source>
        <dbReference type="ARBA" id="ARBA00024861"/>
    </source>
</evidence>
<evidence type="ECO:0000256" key="7">
    <source>
        <dbReference type="ARBA" id="ARBA00020998"/>
    </source>
</evidence>
<evidence type="ECO:0000256" key="6">
    <source>
        <dbReference type="ARBA" id="ARBA00011946"/>
    </source>
</evidence>
<dbReference type="FunFam" id="3.40.190.10:FF:000008">
    <property type="entry name" value="ATP phosphoribosyltransferase"/>
    <property type="match status" value="1"/>
</dbReference>
<proteinExistence type="inferred from homology"/>
<evidence type="ECO:0000256" key="8">
    <source>
        <dbReference type="ARBA" id="ARBA00022490"/>
    </source>
</evidence>
<evidence type="ECO:0000313" key="18">
    <source>
        <dbReference type="EMBL" id="RMA96123.1"/>
    </source>
</evidence>
<keyword evidence="13 16" id="KW-0067">ATP-binding</keyword>
<dbReference type="AlphaFoldDB" id="A0A3M0BFD4"/>
<evidence type="ECO:0000256" key="2">
    <source>
        <dbReference type="ARBA" id="ARBA00004496"/>
    </source>
</evidence>
<dbReference type="EC" id="2.4.2.17" evidence="6 16"/>
<evidence type="ECO:0000256" key="12">
    <source>
        <dbReference type="ARBA" id="ARBA00022741"/>
    </source>
</evidence>
<dbReference type="HAMAP" id="MF_01018">
    <property type="entry name" value="HisG_Short"/>
    <property type="match status" value="1"/>
</dbReference>
<reference evidence="18 19" key="1">
    <citation type="submission" date="2018-10" db="EMBL/GenBank/DDBJ databases">
        <title>Genomic Encyclopedia of Archaeal and Bacterial Type Strains, Phase II (KMG-II): from individual species to whole genera.</title>
        <authorList>
            <person name="Goeker M."/>
        </authorList>
    </citation>
    <scope>NUCLEOTIDE SEQUENCE [LARGE SCALE GENOMIC DNA]</scope>
    <source>
        <strain evidence="18 19">VM1</strain>
    </source>
</reference>
<evidence type="ECO:0000256" key="5">
    <source>
        <dbReference type="ARBA" id="ARBA00011496"/>
    </source>
</evidence>
<evidence type="ECO:0000256" key="11">
    <source>
        <dbReference type="ARBA" id="ARBA00022679"/>
    </source>
</evidence>
<dbReference type="GO" id="GO:0005737">
    <property type="term" value="C:cytoplasm"/>
    <property type="evidence" value="ECO:0007669"/>
    <property type="project" value="UniProtKB-SubCell"/>
</dbReference>